<sequence length="47" mass="5079">MSGPIELPMAPFALVTRGLAVSADLGMSRPVTLNGVRLLRRSRDREA</sequence>
<evidence type="ECO:0000313" key="1">
    <source>
        <dbReference type="EMBL" id="MBB4661794.1"/>
    </source>
</evidence>
<dbReference type="Proteomes" id="UP000585272">
    <property type="component" value="Unassembled WGS sequence"/>
</dbReference>
<dbReference type="RefSeq" id="WP_183340254.1">
    <property type="nucleotide sequence ID" value="NZ_JACHNU010000001.1"/>
</dbReference>
<gene>
    <name evidence="1" type="ORF">BDZ31_001367</name>
</gene>
<keyword evidence="2" id="KW-1185">Reference proteome</keyword>
<dbReference type="EMBL" id="JACHNU010000001">
    <property type="protein sequence ID" value="MBB4661794.1"/>
    <property type="molecule type" value="Genomic_DNA"/>
</dbReference>
<proteinExistence type="predicted"/>
<name>A0A840ICI1_9ACTN</name>
<evidence type="ECO:0000313" key="2">
    <source>
        <dbReference type="Proteomes" id="UP000585272"/>
    </source>
</evidence>
<comment type="caution">
    <text evidence="1">The sequence shown here is derived from an EMBL/GenBank/DDBJ whole genome shotgun (WGS) entry which is preliminary data.</text>
</comment>
<reference evidence="1 2" key="1">
    <citation type="submission" date="2020-08" db="EMBL/GenBank/DDBJ databases">
        <title>Genomic Encyclopedia of Archaeal and Bacterial Type Strains, Phase II (KMG-II): from individual species to whole genera.</title>
        <authorList>
            <person name="Goeker M."/>
        </authorList>
    </citation>
    <scope>NUCLEOTIDE SEQUENCE [LARGE SCALE GENOMIC DNA]</scope>
    <source>
        <strain evidence="1 2">DSM 23288</strain>
    </source>
</reference>
<accession>A0A840ICI1</accession>
<protein>
    <submittedName>
        <fullName evidence="1">Uncharacterized protein</fullName>
    </submittedName>
</protein>
<organism evidence="1 2">
    <name type="scientific">Conexibacter arvalis</name>
    <dbReference type="NCBI Taxonomy" id="912552"/>
    <lineage>
        <taxon>Bacteria</taxon>
        <taxon>Bacillati</taxon>
        <taxon>Actinomycetota</taxon>
        <taxon>Thermoleophilia</taxon>
        <taxon>Solirubrobacterales</taxon>
        <taxon>Conexibacteraceae</taxon>
        <taxon>Conexibacter</taxon>
    </lineage>
</organism>
<dbReference type="AlphaFoldDB" id="A0A840ICI1"/>